<dbReference type="OrthoDB" id="2921613at2759"/>
<feature type="compositionally biased region" description="Polar residues" evidence="1">
    <location>
        <begin position="91"/>
        <end position="108"/>
    </location>
</feature>
<feature type="compositionally biased region" description="Polar residues" evidence="1">
    <location>
        <begin position="40"/>
        <end position="54"/>
    </location>
</feature>
<reference evidence="2" key="1">
    <citation type="journal article" date="2019" name="Environ. Microbiol.">
        <title>Fungal ecological strategies reflected in gene transcription - a case study of two litter decomposers.</title>
        <authorList>
            <person name="Barbi F."/>
            <person name="Kohler A."/>
            <person name="Barry K."/>
            <person name="Baskaran P."/>
            <person name="Daum C."/>
            <person name="Fauchery L."/>
            <person name="Ihrmark K."/>
            <person name="Kuo A."/>
            <person name="LaButti K."/>
            <person name="Lipzen A."/>
            <person name="Morin E."/>
            <person name="Grigoriev I.V."/>
            <person name="Henrissat B."/>
            <person name="Lindahl B."/>
            <person name="Martin F."/>
        </authorList>
    </citation>
    <scope>NUCLEOTIDE SEQUENCE</scope>
    <source>
        <strain evidence="2">JB14</strain>
    </source>
</reference>
<evidence type="ECO:0000313" key="2">
    <source>
        <dbReference type="EMBL" id="KAE9408028.1"/>
    </source>
</evidence>
<dbReference type="Proteomes" id="UP000799118">
    <property type="component" value="Unassembled WGS sequence"/>
</dbReference>
<proteinExistence type="predicted"/>
<organism evidence="2 3">
    <name type="scientific">Gymnopus androsaceus JB14</name>
    <dbReference type="NCBI Taxonomy" id="1447944"/>
    <lineage>
        <taxon>Eukaryota</taxon>
        <taxon>Fungi</taxon>
        <taxon>Dikarya</taxon>
        <taxon>Basidiomycota</taxon>
        <taxon>Agaricomycotina</taxon>
        <taxon>Agaricomycetes</taxon>
        <taxon>Agaricomycetidae</taxon>
        <taxon>Agaricales</taxon>
        <taxon>Marasmiineae</taxon>
        <taxon>Omphalotaceae</taxon>
        <taxon>Gymnopus</taxon>
    </lineage>
</organism>
<feature type="region of interest" description="Disordered" evidence="1">
    <location>
        <begin position="405"/>
        <end position="429"/>
    </location>
</feature>
<feature type="region of interest" description="Disordered" evidence="1">
    <location>
        <begin position="211"/>
        <end position="245"/>
    </location>
</feature>
<dbReference type="EMBL" id="ML769393">
    <property type="protein sequence ID" value="KAE9408028.1"/>
    <property type="molecule type" value="Genomic_DNA"/>
</dbReference>
<feature type="region of interest" description="Disordered" evidence="1">
    <location>
        <begin position="40"/>
        <end position="66"/>
    </location>
</feature>
<protein>
    <submittedName>
        <fullName evidence="2">Uncharacterized protein</fullName>
    </submittedName>
</protein>
<accession>A0A6A4IFH4</accession>
<name>A0A6A4IFH4_9AGAR</name>
<dbReference type="AlphaFoldDB" id="A0A6A4IFH4"/>
<feature type="compositionally biased region" description="Acidic residues" evidence="1">
    <location>
        <begin position="214"/>
        <end position="230"/>
    </location>
</feature>
<gene>
    <name evidence="2" type="ORF">BT96DRAFT_914355</name>
</gene>
<keyword evidence="3" id="KW-1185">Reference proteome</keyword>
<feature type="region of interest" description="Disordered" evidence="1">
    <location>
        <begin position="89"/>
        <end position="108"/>
    </location>
</feature>
<sequence length="715" mass="78918">MTISFSLTDPSVTTYSTYTQRHDFPTHTLSDDLAQESNAEATLPNDSNSSQSDNTHFHANLLPDSNDDKDFLRGRRVVWISFRGRACAQDRPNQVQPKAQFQSHKRTPSATLRWTREILKKIRLSSSSSNSALSDSVVCSSNALTVESPPDDFQNPPSQPVSDPSFEEKCTTDVTSMSKSFGGLHPSVSSSSSLSTSSSNGLGNISISLSSSSEFDDSCDDTDEDSDSELDSLKEIDLGDGLTEEDDKDDVEHVEYVGAVRGTQVYPTTTITVVPPSPPLSTCSTSSFSACSDVESAPESFRAIDDDPEETPLEYALEPRASYTCLPSPLSHINPDPELSHTKSMLEPSLLTMQPQRHLYVHRGHSRNAFHYRKWFWAVREEDWARYAEWVEQREAYAGMSLSPEITDSQDSDGNAAIGEGEGELKAGKSKTSDHDLFKLFPSLFSSARETMPNNLQQWVSRSGCNGLWDVSLPSSIPPLSIHPRWGDLVNFNLSTSYSSVASCTDTWCMHTDRYLLVGMGLGLWTIRKVLWISELNRMFAADRTRCEEGEQTYVAEESLVDSRQFEDDDEEEGQVMLLCSSTPWKAISESEVHVASTSSMSVLAAQADAQRSGRSVDFEKTCSSSYGPLDDDEDDSEGEFEEINLGLGCDPCSPTATKRLSLALNTLHSNSATSVKGKSGRLSRQEEPPILAKRSWYEQCELLLTLSGARESTH</sequence>
<feature type="compositionally biased region" description="Low complexity" evidence="1">
    <location>
        <begin position="187"/>
        <end position="198"/>
    </location>
</feature>
<feature type="region of interest" description="Disordered" evidence="1">
    <location>
        <begin position="145"/>
        <end position="198"/>
    </location>
</feature>
<evidence type="ECO:0000256" key="1">
    <source>
        <dbReference type="SAM" id="MobiDB-lite"/>
    </source>
</evidence>
<evidence type="ECO:0000313" key="3">
    <source>
        <dbReference type="Proteomes" id="UP000799118"/>
    </source>
</evidence>